<gene>
    <name evidence="3" type="ORF">ACFFNX_39235</name>
</gene>
<evidence type="ECO:0000256" key="1">
    <source>
        <dbReference type="SAM" id="MobiDB-lite"/>
    </source>
</evidence>
<feature type="transmembrane region" description="Helical" evidence="2">
    <location>
        <begin position="44"/>
        <end position="63"/>
    </location>
</feature>
<feature type="compositionally biased region" description="Pro residues" evidence="1">
    <location>
        <begin position="1"/>
        <end position="20"/>
    </location>
</feature>
<reference evidence="3 4" key="1">
    <citation type="submission" date="2024-09" db="EMBL/GenBank/DDBJ databases">
        <authorList>
            <person name="Sun Q."/>
            <person name="Mori K."/>
        </authorList>
    </citation>
    <scope>NUCLEOTIDE SEQUENCE [LARGE SCALE GENOMIC DNA]</scope>
    <source>
        <strain evidence="3 4">TBRC 0563</strain>
    </source>
</reference>
<name>A0ABV5YWB6_9ACTN</name>
<feature type="transmembrane region" description="Helical" evidence="2">
    <location>
        <begin position="179"/>
        <end position="200"/>
    </location>
</feature>
<sequence>MSQPPEPGPSPGGHQPPQPPGQRFGLPGTQPAPYAPVGQRPNRLGLAVTGVAALLLVSTFLPWTRVTLHVPPYVPAATAARLRLGDSVVEFWDGVGELRVTFGCALVAGALGLIGALLRNGRLVAAATIPGLVSLAAVVAVAIRLHSIRSRALGRTTELPQVLRAVIDEQMHFSLGAGWFVALPMALAVIGVGVAAFATADRHPPSARP</sequence>
<feature type="region of interest" description="Disordered" evidence="1">
    <location>
        <begin position="1"/>
        <end position="37"/>
    </location>
</feature>
<evidence type="ECO:0008006" key="5">
    <source>
        <dbReference type="Google" id="ProtNLM"/>
    </source>
</evidence>
<keyword evidence="2" id="KW-1133">Transmembrane helix</keyword>
<dbReference type="EMBL" id="JBHLZP010000480">
    <property type="protein sequence ID" value="MFB9838217.1"/>
    <property type="molecule type" value="Genomic_DNA"/>
</dbReference>
<proteinExistence type="predicted"/>
<accession>A0ABV5YWB6</accession>
<keyword evidence="2" id="KW-0472">Membrane</keyword>
<evidence type="ECO:0000313" key="3">
    <source>
        <dbReference type="EMBL" id="MFB9838217.1"/>
    </source>
</evidence>
<keyword evidence="4" id="KW-1185">Reference proteome</keyword>
<feature type="transmembrane region" description="Helical" evidence="2">
    <location>
        <begin position="100"/>
        <end position="118"/>
    </location>
</feature>
<feature type="transmembrane region" description="Helical" evidence="2">
    <location>
        <begin position="123"/>
        <end position="143"/>
    </location>
</feature>
<evidence type="ECO:0000256" key="2">
    <source>
        <dbReference type="SAM" id="Phobius"/>
    </source>
</evidence>
<dbReference type="Proteomes" id="UP001589627">
    <property type="component" value="Unassembled WGS sequence"/>
</dbReference>
<dbReference type="RefSeq" id="WP_378211234.1">
    <property type="nucleotide sequence ID" value="NZ_JBHLZP010000480.1"/>
</dbReference>
<protein>
    <recommendedName>
        <fullName evidence="5">DUF2567 domain-containing protein</fullName>
    </recommendedName>
</protein>
<organism evidence="3 4">
    <name type="scientific">Actinoallomurus acaciae</name>
    <dbReference type="NCBI Taxonomy" id="502577"/>
    <lineage>
        <taxon>Bacteria</taxon>
        <taxon>Bacillati</taxon>
        <taxon>Actinomycetota</taxon>
        <taxon>Actinomycetes</taxon>
        <taxon>Streptosporangiales</taxon>
        <taxon>Thermomonosporaceae</taxon>
        <taxon>Actinoallomurus</taxon>
    </lineage>
</organism>
<evidence type="ECO:0000313" key="4">
    <source>
        <dbReference type="Proteomes" id="UP001589627"/>
    </source>
</evidence>
<keyword evidence="2" id="KW-0812">Transmembrane</keyword>
<comment type="caution">
    <text evidence="3">The sequence shown here is derived from an EMBL/GenBank/DDBJ whole genome shotgun (WGS) entry which is preliminary data.</text>
</comment>